<dbReference type="KEGG" id="pbal:CPBP_00367"/>
<keyword evidence="1" id="KW-0808">Transferase</keyword>
<accession>A0A7L9RSL7</accession>
<keyword evidence="1" id="KW-0489">Methyltransferase</keyword>
<protein>
    <submittedName>
        <fullName evidence="1">tRNA (Guanine-N(7)-)-methyltransferase</fullName>
    </submittedName>
</protein>
<dbReference type="Proteomes" id="UP000594001">
    <property type="component" value="Chromosome"/>
</dbReference>
<sequence>MAFGRLKKQEKIKLPLKQCVFNSTQMIDTVLWIDALVSGRYVKHPDNFTYADLGDSSYTTSFLAQSYSDATFYHRHLQYADCTKNFLNLPDNGMSQRLQYIYQGNALSFANLDERSKIVGFIQDSLAPGGYAILPYEATTGWAEYQVVLDLLKEITFRMTDPITSEWLDRVFYELSVLSLKKITALKDKAFIDKLLAYLKSLDASHLEKILKGADFHTFYPSQIRQALNKDNPGAFRFVGTLPIARNYIKLGLDQDQKAFLGDTSDMLMASQRYDLMMMPFQRVDIWQRNYDETANIQTGTTADFYFGCVSNFDQFASKVQKGHATLNFTDAIFTEMRKCLNNGFMTIHEIVQHIQHRVRAPQEVVDRLMLLVMGDQVRFTLKKPHFLDVAANIKPTKLKFKDTHNQRMFSEIRRFFHESGIVIEPNSGLMIPFDQKTSMVIAALTKVHESMVPHYCAEIWMDYKQNSVDISRVQKEFKSILIFFKRHYFGKFLELGLVDQVLVD</sequence>
<proteinExistence type="predicted"/>
<gene>
    <name evidence="1" type="ORF">CPBP_00367</name>
</gene>
<dbReference type="GO" id="GO:0008168">
    <property type="term" value="F:methyltransferase activity"/>
    <property type="evidence" value="ECO:0007669"/>
    <property type="project" value="UniProtKB-KW"/>
</dbReference>
<name>A0A7L9RSL7_9PROT</name>
<reference evidence="1 2" key="1">
    <citation type="submission" date="2020-06" db="EMBL/GenBank/DDBJ databases">
        <title>The endosymbiont of the kinetoplastid Bodo saltans is a Paracaedibacter-like alpha-proteobacterium possessing a putative toxin-antitoxin system.</title>
        <authorList>
            <person name="Midha S."/>
            <person name="Rigden D.J."/>
            <person name="Siozios S."/>
            <person name="Hurst G.D.D."/>
            <person name="Jackson A.P."/>
        </authorList>
    </citation>
    <scope>NUCLEOTIDE SEQUENCE [LARGE SCALE GENOMIC DNA]</scope>
    <source>
        <strain evidence="1">Lake Konstanz</strain>
    </source>
</reference>
<organism evidence="1 2">
    <name type="scientific">Candidatus Bodocaedibacter vickermanii</name>
    <dbReference type="NCBI Taxonomy" id="2741701"/>
    <lineage>
        <taxon>Bacteria</taxon>
        <taxon>Pseudomonadati</taxon>
        <taxon>Pseudomonadota</taxon>
        <taxon>Alphaproteobacteria</taxon>
        <taxon>Holosporales</taxon>
        <taxon>Candidatus Paracaedibacteraceae</taxon>
        <taxon>Candidatus Bodocaedibacter</taxon>
    </lineage>
</organism>
<keyword evidence="2" id="KW-1185">Reference proteome</keyword>
<dbReference type="GO" id="GO:0032259">
    <property type="term" value="P:methylation"/>
    <property type="evidence" value="ECO:0007669"/>
    <property type="project" value="UniProtKB-KW"/>
</dbReference>
<evidence type="ECO:0000313" key="1">
    <source>
        <dbReference type="EMBL" id="QOL19603.1"/>
    </source>
</evidence>
<evidence type="ECO:0000313" key="2">
    <source>
        <dbReference type="Proteomes" id="UP000594001"/>
    </source>
</evidence>
<dbReference type="RefSeq" id="WP_350332353.1">
    <property type="nucleotide sequence ID" value="NZ_CP054719.1"/>
</dbReference>
<dbReference type="EMBL" id="CP054719">
    <property type="protein sequence ID" value="QOL19603.1"/>
    <property type="molecule type" value="Genomic_DNA"/>
</dbReference>
<dbReference type="AlphaFoldDB" id="A0A7L9RSL7"/>